<reference evidence="2" key="1">
    <citation type="submission" date="2022-11" db="UniProtKB">
        <authorList>
            <consortium name="WormBaseParasite"/>
        </authorList>
    </citation>
    <scope>IDENTIFICATION</scope>
</reference>
<protein>
    <submittedName>
        <fullName evidence="2">Protein kinase domain-containing protein</fullName>
    </submittedName>
</protein>
<organism evidence="1 2">
    <name type="scientific">Panagrolaimus sp. ES5</name>
    <dbReference type="NCBI Taxonomy" id="591445"/>
    <lineage>
        <taxon>Eukaryota</taxon>
        <taxon>Metazoa</taxon>
        <taxon>Ecdysozoa</taxon>
        <taxon>Nematoda</taxon>
        <taxon>Chromadorea</taxon>
        <taxon>Rhabditida</taxon>
        <taxon>Tylenchina</taxon>
        <taxon>Panagrolaimomorpha</taxon>
        <taxon>Panagrolaimoidea</taxon>
        <taxon>Panagrolaimidae</taxon>
        <taxon>Panagrolaimus</taxon>
    </lineage>
</organism>
<dbReference type="Proteomes" id="UP000887579">
    <property type="component" value="Unplaced"/>
</dbReference>
<proteinExistence type="predicted"/>
<name>A0AC34FCK6_9BILA</name>
<accession>A0AC34FCK6</accession>
<evidence type="ECO:0000313" key="1">
    <source>
        <dbReference type="Proteomes" id="UP000887579"/>
    </source>
</evidence>
<sequence>MIPGINFDNANFTFEEYLVHNMKYELDITNISSSDSNMLDTNINMYKNDPQHIIIFTDDFDILRQYDSKTFLMDNRTIDYVLYLPTENQTILNLQEEKFYREETDKFLSSFHIMTPGKNGNAFSQNICNRVKKATQFKLLWWHWALIGVGIFLILSGCTVFYRKFIRQQDPYDIIRNNPPIENKEEFLKEVDKLRVNGKFSVNFNVIKGQGVSSTVYEAIIKRCLLPEYPRRSFDNNISEDCIVAAKILNQFEKDQIDYIVNEIEAARKLEKHEKICTLLGHSKHLGAPCLFFEMMETDLFSYLISLRQPISESGSESGSTLTLSVAESERYSVPDFDERQQKIFLQILWQASQGLEYIASKNIVHRDVAARNILISPYGDNETYAAKIADFGLCVNVDETTKEFQAPSNKGLPLKICAIECHIDRIYSEASDIWAFGLLMIEVYSLSATLYPGIGTIELPEKLKSGKRMPKPDRMSQDM</sequence>
<dbReference type="WBParaSite" id="ES5_v2.g15000.t1">
    <property type="protein sequence ID" value="ES5_v2.g15000.t1"/>
    <property type="gene ID" value="ES5_v2.g15000"/>
</dbReference>
<evidence type="ECO:0000313" key="2">
    <source>
        <dbReference type="WBParaSite" id="ES5_v2.g15000.t1"/>
    </source>
</evidence>